<organism evidence="1">
    <name type="scientific">marine metagenome</name>
    <dbReference type="NCBI Taxonomy" id="408172"/>
    <lineage>
        <taxon>unclassified sequences</taxon>
        <taxon>metagenomes</taxon>
        <taxon>ecological metagenomes</taxon>
    </lineage>
</organism>
<evidence type="ECO:0000313" key="1">
    <source>
        <dbReference type="EMBL" id="SVD53801.1"/>
    </source>
</evidence>
<accession>A0A382W6R6</accession>
<name>A0A382W6R6_9ZZZZ</name>
<sequence>MSKKPIVKNYMTTKLIVLKEQMDVYVAIA</sequence>
<dbReference type="AlphaFoldDB" id="A0A382W6R6"/>
<dbReference type="EMBL" id="UINC01157035">
    <property type="protein sequence ID" value="SVD53801.1"/>
    <property type="molecule type" value="Genomic_DNA"/>
</dbReference>
<feature type="non-terminal residue" evidence="1">
    <location>
        <position position="29"/>
    </location>
</feature>
<reference evidence="1" key="1">
    <citation type="submission" date="2018-05" db="EMBL/GenBank/DDBJ databases">
        <authorList>
            <person name="Lanie J.A."/>
            <person name="Ng W.-L."/>
            <person name="Kazmierczak K.M."/>
            <person name="Andrzejewski T.M."/>
            <person name="Davidsen T.M."/>
            <person name="Wayne K.J."/>
            <person name="Tettelin H."/>
            <person name="Glass J.I."/>
            <person name="Rusch D."/>
            <person name="Podicherti R."/>
            <person name="Tsui H.-C.T."/>
            <person name="Winkler M.E."/>
        </authorList>
    </citation>
    <scope>NUCLEOTIDE SEQUENCE</scope>
</reference>
<proteinExistence type="predicted"/>
<gene>
    <name evidence="1" type="ORF">METZ01_LOCUS406655</name>
</gene>
<protein>
    <submittedName>
        <fullName evidence="1">Uncharacterized protein</fullName>
    </submittedName>
</protein>